<keyword evidence="7" id="KW-1185">Reference proteome</keyword>
<dbReference type="PANTHER" id="PTHR11260:SF683">
    <property type="entry name" value="GLUTATHIONE TRANSFERASE"/>
    <property type="match status" value="1"/>
</dbReference>
<dbReference type="EMBL" id="JAGGNH010000003">
    <property type="protein sequence ID" value="KAJ0978951.1"/>
    <property type="molecule type" value="Genomic_DNA"/>
</dbReference>
<proteinExistence type="inferred from homology"/>
<dbReference type="EC" id="2.5.1.18" evidence="3"/>
<dbReference type="SFLD" id="SFLDS00019">
    <property type="entry name" value="Glutathione_Transferase_(cytos"/>
    <property type="match status" value="1"/>
</dbReference>
<dbReference type="InterPro" id="IPR036249">
    <property type="entry name" value="Thioredoxin-like_sf"/>
</dbReference>
<dbReference type="GO" id="GO:0005737">
    <property type="term" value="C:cytoplasm"/>
    <property type="evidence" value="ECO:0007669"/>
    <property type="project" value="TreeGrafter"/>
</dbReference>
<dbReference type="OrthoDB" id="202840at2759"/>
<reference evidence="6" key="1">
    <citation type="submission" date="2021-03" db="EMBL/GenBank/DDBJ databases">
        <authorList>
            <person name="Li Z."/>
            <person name="Yang C."/>
        </authorList>
    </citation>
    <scope>NUCLEOTIDE SEQUENCE</scope>
    <source>
        <strain evidence="6">Dzin_1.0</strain>
        <tissue evidence="6">Leaf</tissue>
    </source>
</reference>
<dbReference type="CDD" id="cd03058">
    <property type="entry name" value="GST_N_Tau"/>
    <property type="match status" value="1"/>
</dbReference>
<evidence type="ECO:0000313" key="6">
    <source>
        <dbReference type="EMBL" id="KAJ0978951.1"/>
    </source>
</evidence>
<dbReference type="PROSITE" id="PS50405">
    <property type="entry name" value="GST_CTER"/>
    <property type="match status" value="1"/>
</dbReference>
<dbReference type="InterPro" id="IPR004045">
    <property type="entry name" value="Glutathione_S-Trfase_N"/>
</dbReference>
<dbReference type="InterPro" id="IPR045073">
    <property type="entry name" value="Omega/Tau-like"/>
</dbReference>
<dbReference type="PANTHER" id="PTHR11260">
    <property type="entry name" value="GLUTATHIONE S-TRANSFERASE, GST, SUPERFAMILY, GST DOMAIN CONTAINING"/>
    <property type="match status" value="1"/>
</dbReference>
<dbReference type="FunFam" id="1.20.1050.10:FF:000016">
    <property type="entry name" value="Glutathione S-transferase U9"/>
    <property type="match status" value="1"/>
</dbReference>
<dbReference type="FunFam" id="3.40.30.10:FF:000014">
    <property type="entry name" value="Tau class glutathione S-transferase"/>
    <property type="match status" value="1"/>
</dbReference>
<dbReference type="Pfam" id="PF25907">
    <property type="entry name" value="DUF7962"/>
    <property type="match status" value="1"/>
</dbReference>
<dbReference type="InterPro" id="IPR045074">
    <property type="entry name" value="GST_C_Tau"/>
</dbReference>
<dbReference type="PROSITE" id="PS50404">
    <property type="entry name" value="GST_NTER"/>
    <property type="match status" value="1"/>
</dbReference>
<dbReference type="Gene3D" id="1.20.1050.10">
    <property type="match status" value="1"/>
</dbReference>
<keyword evidence="3" id="KW-0963">Cytoplasm</keyword>
<feature type="domain" description="GST C-terminal" evidence="5">
    <location>
        <begin position="93"/>
        <end position="221"/>
    </location>
</feature>
<comment type="similarity">
    <text evidence="3">Belongs to the GST superfamily.</text>
</comment>
<dbReference type="Proteomes" id="UP001085076">
    <property type="component" value="Miscellaneous, Linkage group lg03"/>
</dbReference>
<comment type="function">
    <text evidence="3">Is involved in the conjugation of reduced glutathione to a wide number of exogenous and endogenous hydrophobic electrophiles.</text>
</comment>
<dbReference type="SUPFAM" id="SSF52833">
    <property type="entry name" value="Thioredoxin-like"/>
    <property type="match status" value="1"/>
</dbReference>
<gene>
    <name evidence="6" type="ORF">J5N97_014425</name>
</gene>
<dbReference type="GO" id="GO:0004364">
    <property type="term" value="F:glutathione transferase activity"/>
    <property type="evidence" value="ECO:0007669"/>
    <property type="project" value="UniProtKB-EC"/>
</dbReference>
<dbReference type="InterPro" id="IPR036282">
    <property type="entry name" value="Glutathione-S-Trfase_C_sf"/>
</dbReference>
<comment type="caution">
    <text evidence="6">The sequence shown here is derived from an EMBL/GenBank/DDBJ whole genome shotgun (WGS) entry which is preliminary data.</text>
</comment>
<evidence type="ECO:0000256" key="2">
    <source>
        <dbReference type="ARBA" id="ARBA00047960"/>
    </source>
</evidence>
<dbReference type="Gene3D" id="3.40.30.10">
    <property type="entry name" value="Glutaredoxin"/>
    <property type="match status" value="1"/>
</dbReference>
<dbReference type="GO" id="GO:0006749">
    <property type="term" value="P:glutathione metabolic process"/>
    <property type="evidence" value="ECO:0007669"/>
    <property type="project" value="InterPro"/>
</dbReference>
<reference evidence="6" key="2">
    <citation type="journal article" date="2022" name="Hortic Res">
        <title>The genome of Dioscorea zingiberensis sheds light on the biosynthesis, origin and evolution of the medicinally important diosgenin saponins.</title>
        <authorList>
            <person name="Li Y."/>
            <person name="Tan C."/>
            <person name="Li Z."/>
            <person name="Guo J."/>
            <person name="Li S."/>
            <person name="Chen X."/>
            <person name="Wang C."/>
            <person name="Dai X."/>
            <person name="Yang H."/>
            <person name="Song W."/>
            <person name="Hou L."/>
            <person name="Xu J."/>
            <person name="Tong Z."/>
            <person name="Xu A."/>
            <person name="Yuan X."/>
            <person name="Wang W."/>
            <person name="Yang Q."/>
            <person name="Chen L."/>
            <person name="Sun Z."/>
            <person name="Wang K."/>
            <person name="Pan B."/>
            <person name="Chen J."/>
            <person name="Bao Y."/>
            <person name="Liu F."/>
            <person name="Qi X."/>
            <person name="Gang D.R."/>
            <person name="Wen J."/>
            <person name="Li J."/>
        </authorList>
    </citation>
    <scope>NUCLEOTIDE SEQUENCE</scope>
    <source>
        <strain evidence="6">Dzin_1.0</strain>
    </source>
</reference>
<keyword evidence="1 3" id="KW-0808">Transferase</keyword>
<organism evidence="6 7">
    <name type="scientific">Dioscorea zingiberensis</name>
    <dbReference type="NCBI Taxonomy" id="325984"/>
    <lineage>
        <taxon>Eukaryota</taxon>
        <taxon>Viridiplantae</taxon>
        <taxon>Streptophyta</taxon>
        <taxon>Embryophyta</taxon>
        <taxon>Tracheophyta</taxon>
        <taxon>Spermatophyta</taxon>
        <taxon>Magnoliopsida</taxon>
        <taxon>Liliopsida</taxon>
        <taxon>Dioscoreales</taxon>
        <taxon>Dioscoreaceae</taxon>
        <taxon>Dioscorea</taxon>
    </lineage>
</organism>
<evidence type="ECO:0000259" key="4">
    <source>
        <dbReference type="PROSITE" id="PS50404"/>
    </source>
</evidence>
<evidence type="ECO:0000256" key="1">
    <source>
        <dbReference type="ARBA" id="ARBA00022679"/>
    </source>
</evidence>
<dbReference type="Pfam" id="PF02798">
    <property type="entry name" value="GST_N"/>
    <property type="match status" value="1"/>
</dbReference>
<comment type="catalytic activity">
    <reaction evidence="2 3">
        <text>RX + glutathione = an S-substituted glutathione + a halide anion + H(+)</text>
        <dbReference type="Rhea" id="RHEA:16437"/>
        <dbReference type="ChEBI" id="CHEBI:15378"/>
        <dbReference type="ChEBI" id="CHEBI:16042"/>
        <dbReference type="ChEBI" id="CHEBI:17792"/>
        <dbReference type="ChEBI" id="CHEBI:57925"/>
        <dbReference type="ChEBI" id="CHEBI:90779"/>
        <dbReference type="EC" id="2.5.1.18"/>
    </reaction>
</comment>
<accession>A0A9D5CSF5</accession>
<dbReference type="SUPFAM" id="SSF47616">
    <property type="entry name" value="GST C-terminal domain-like"/>
    <property type="match status" value="1"/>
</dbReference>
<dbReference type="InterPro" id="IPR058268">
    <property type="entry name" value="DUF7962"/>
</dbReference>
<dbReference type="GO" id="GO:0009407">
    <property type="term" value="P:toxin catabolic process"/>
    <property type="evidence" value="ECO:0007669"/>
    <property type="project" value="UniProtKB-ARBA"/>
</dbReference>
<evidence type="ECO:0000313" key="7">
    <source>
        <dbReference type="Proteomes" id="UP001085076"/>
    </source>
</evidence>
<name>A0A9D5CSF5_9LILI</name>
<dbReference type="CDD" id="cd03185">
    <property type="entry name" value="GST_C_Tau"/>
    <property type="match status" value="1"/>
</dbReference>
<evidence type="ECO:0000259" key="5">
    <source>
        <dbReference type="PROSITE" id="PS50405"/>
    </source>
</evidence>
<comment type="subcellular location">
    <subcellularLocation>
        <location evidence="3">Cytoplasm</location>
        <location evidence="3">Cytosol</location>
    </subcellularLocation>
</comment>
<feature type="domain" description="GST N-terminal" evidence="4">
    <location>
        <begin position="8"/>
        <end position="87"/>
    </location>
</feature>
<dbReference type="SFLD" id="SFLDG01152">
    <property type="entry name" value="Main.3:_Omega-_and_Tau-like"/>
    <property type="match status" value="1"/>
</dbReference>
<dbReference type="AlphaFoldDB" id="A0A9D5CSF5"/>
<dbReference type="InterPro" id="IPR010987">
    <property type="entry name" value="Glutathione-S-Trfase_C-like"/>
</dbReference>
<dbReference type="SFLD" id="SFLDG00358">
    <property type="entry name" value="Main_(cytGST)"/>
    <property type="match status" value="1"/>
</dbReference>
<dbReference type="InterPro" id="IPR040079">
    <property type="entry name" value="Glutathione_S-Trfase"/>
</dbReference>
<protein>
    <recommendedName>
        <fullName evidence="3">Glutathione S-transferase</fullName>
        <ecNumber evidence="3">2.5.1.18</ecNumber>
    </recommendedName>
</protein>
<evidence type="ECO:0000256" key="3">
    <source>
        <dbReference type="RuleBase" id="RU369102"/>
    </source>
</evidence>
<sequence length="228" mass="25738">MEQALKSQTVKLHGHWASSYSHRVQLALHLKGVKYEYIEEDLENKSPSLLSCNPVYKKVPVLVHGDCPIAESLVILKYVDEVWKANPIMPVDDPYERAMISFWCHFVDDKLGKSFGDVLSSSGEGQAEAIEEFGKNLMYLEQKLAENGTQFFGGEKIGMLDIVIGCGTYWLAAFEELLGVKLIDPNLFPHFIAWKQRFIEVEQVKEVIPPAAKLMGYAKKIYKNILGA</sequence>